<comment type="cofactor">
    <cofactor evidence="6">
        <name>Mg(2+)</name>
        <dbReference type="ChEBI" id="CHEBI:18420"/>
    </cofactor>
    <text evidence="6">Binds 1 Mg(2+) ion per monomer.</text>
</comment>
<dbReference type="InterPro" id="IPR036291">
    <property type="entry name" value="NAD(P)-bd_dom_sf"/>
</dbReference>
<feature type="domain" description="RmlD-like substrate binding" evidence="7">
    <location>
        <begin position="1"/>
        <end position="278"/>
    </location>
</feature>
<dbReference type="InterPro" id="IPR005913">
    <property type="entry name" value="dTDP_dehydrorham_reduct"/>
</dbReference>
<dbReference type="Proteomes" id="UP000600307">
    <property type="component" value="Unassembled WGS sequence"/>
</dbReference>
<dbReference type="GO" id="GO:0008831">
    <property type="term" value="F:dTDP-4-dehydrorhamnose reductase activity"/>
    <property type="evidence" value="ECO:0007669"/>
    <property type="project" value="UniProtKB-EC"/>
</dbReference>
<comment type="function">
    <text evidence="6">Catalyzes the reduction of dTDP-6-deoxy-L-lyxo-4-hexulose to yield dTDP-L-rhamnose.</text>
</comment>
<dbReference type="CDD" id="cd05254">
    <property type="entry name" value="dTDP_HR_like_SDR_e"/>
    <property type="match status" value="1"/>
</dbReference>
<evidence type="ECO:0000259" key="7">
    <source>
        <dbReference type="Pfam" id="PF04321"/>
    </source>
</evidence>
<comment type="caution">
    <text evidence="8">The sequence shown here is derived from an EMBL/GenBank/DDBJ whole genome shotgun (WGS) entry which is preliminary data.</text>
</comment>
<dbReference type="Gene3D" id="3.40.50.720">
    <property type="entry name" value="NAD(P)-binding Rossmann-like Domain"/>
    <property type="match status" value="1"/>
</dbReference>
<comment type="similarity">
    <text evidence="2 6">Belongs to the dTDP-4-dehydrorhamnose reductase family.</text>
</comment>
<comment type="pathway">
    <text evidence="1 6">Carbohydrate biosynthesis; dTDP-L-rhamnose biosynthesis.</text>
</comment>
<evidence type="ECO:0000313" key="8">
    <source>
        <dbReference type="EMBL" id="MBF7954431.1"/>
    </source>
</evidence>
<reference evidence="8 9" key="1">
    <citation type="submission" date="2020-11" db="EMBL/GenBank/DDBJ databases">
        <title>Taxonomic investigation of Rahnella spp.</title>
        <authorList>
            <person name="Lee S.D."/>
        </authorList>
    </citation>
    <scope>NUCLEOTIDE SEQUENCE [LARGE SCALE GENOMIC DNA]</scope>
    <source>
        <strain evidence="8 9">SAP-10</strain>
    </source>
</reference>
<keyword evidence="6 8" id="KW-0560">Oxidoreductase</keyword>
<dbReference type="SUPFAM" id="SSF51735">
    <property type="entry name" value="NAD(P)-binding Rossmann-fold domains"/>
    <property type="match status" value="1"/>
</dbReference>
<gene>
    <name evidence="8" type="primary">rfbD</name>
    <name evidence="8" type="ORF">IV431_02540</name>
</gene>
<dbReference type="PANTHER" id="PTHR10491">
    <property type="entry name" value="DTDP-4-DEHYDRORHAMNOSE REDUCTASE"/>
    <property type="match status" value="1"/>
</dbReference>
<evidence type="ECO:0000256" key="2">
    <source>
        <dbReference type="ARBA" id="ARBA00010944"/>
    </source>
</evidence>
<evidence type="ECO:0000256" key="5">
    <source>
        <dbReference type="ARBA" id="ARBA00048200"/>
    </source>
</evidence>
<evidence type="ECO:0000256" key="3">
    <source>
        <dbReference type="ARBA" id="ARBA00012929"/>
    </source>
</evidence>
<dbReference type="Gene3D" id="3.90.25.10">
    <property type="entry name" value="UDP-galactose 4-epimerase, domain 1"/>
    <property type="match status" value="1"/>
</dbReference>
<name>A0ABS0DKJ8_9GAMM</name>
<keyword evidence="9" id="KW-1185">Reference proteome</keyword>
<dbReference type="NCBIfam" id="TIGR01214">
    <property type="entry name" value="rmlD"/>
    <property type="match status" value="1"/>
</dbReference>
<organism evidence="8 9">
    <name type="scientific">Rahnella victoriana</name>
    <dbReference type="NCBI Taxonomy" id="1510570"/>
    <lineage>
        <taxon>Bacteria</taxon>
        <taxon>Pseudomonadati</taxon>
        <taxon>Pseudomonadota</taxon>
        <taxon>Gammaproteobacteria</taxon>
        <taxon>Enterobacterales</taxon>
        <taxon>Yersiniaceae</taxon>
        <taxon>Rahnella</taxon>
    </lineage>
</organism>
<evidence type="ECO:0000256" key="1">
    <source>
        <dbReference type="ARBA" id="ARBA00004781"/>
    </source>
</evidence>
<sequence>MKILLTGSDGQLGLCFQDRMPATWQILPTDSAQLDITSQEKVLSCVRDFCPDIIVNAAAYTAVDKAESESELAALVNVKGPENLALAAKEVGAVLFHVSTDYVFDGSGKTPYLETDATNPLSIYGQTKLNGERAVFDILPAAVVIRTAWVFSEYGNNFVKTMLRLSDNFEELRIIDDQRGCPTYAGDIAQAIITMIDNKPLGGLYNFCGDKEVSWYEFAKKIFEKAYEHGKIRAIPGMKAIGTSDYPTAAIRPMYSTLNGNKIQNLGIKLSDWESALSVIFIR</sequence>
<dbReference type="PANTHER" id="PTHR10491:SF4">
    <property type="entry name" value="METHIONINE ADENOSYLTRANSFERASE 2 SUBUNIT BETA"/>
    <property type="match status" value="1"/>
</dbReference>
<dbReference type="EC" id="1.1.1.133" evidence="3 6"/>
<dbReference type="EMBL" id="JADOBH010000001">
    <property type="protein sequence ID" value="MBF7954431.1"/>
    <property type="molecule type" value="Genomic_DNA"/>
</dbReference>
<comment type="catalytic activity">
    <reaction evidence="5 6">
        <text>dTDP-beta-L-rhamnose + NADP(+) = dTDP-4-dehydro-beta-L-rhamnose + NADPH + H(+)</text>
        <dbReference type="Rhea" id="RHEA:21796"/>
        <dbReference type="ChEBI" id="CHEBI:15378"/>
        <dbReference type="ChEBI" id="CHEBI:57510"/>
        <dbReference type="ChEBI" id="CHEBI:57783"/>
        <dbReference type="ChEBI" id="CHEBI:58349"/>
        <dbReference type="ChEBI" id="CHEBI:62830"/>
        <dbReference type="EC" id="1.1.1.133"/>
    </reaction>
</comment>
<proteinExistence type="inferred from homology"/>
<evidence type="ECO:0000256" key="4">
    <source>
        <dbReference type="ARBA" id="ARBA00017099"/>
    </source>
</evidence>
<accession>A0ABS0DKJ8</accession>
<evidence type="ECO:0000313" key="9">
    <source>
        <dbReference type="Proteomes" id="UP000600307"/>
    </source>
</evidence>
<evidence type="ECO:0000256" key="6">
    <source>
        <dbReference type="RuleBase" id="RU364082"/>
    </source>
</evidence>
<keyword evidence="6" id="KW-0521">NADP</keyword>
<dbReference type="RefSeq" id="WP_195816690.1">
    <property type="nucleotide sequence ID" value="NZ_CBCSED010000004.1"/>
</dbReference>
<dbReference type="InterPro" id="IPR029903">
    <property type="entry name" value="RmlD-like-bd"/>
</dbReference>
<protein>
    <recommendedName>
        <fullName evidence="4 6">dTDP-4-dehydrorhamnose reductase</fullName>
        <ecNumber evidence="3 6">1.1.1.133</ecNumber>
    </recommendedName>
</protein>
<dbReference type="Pfam" id="PF04321">
    <property type="entry name" value="RmlD_sub_bind"/>
    <property type="match status" value="1"/>
</dbReference>